<feature type="compositionally biased region" description="Low complexity" evidence="1">
    <location>
        <begin position="111"/>
        <end position="120"/>
    </location>
</feature>
<dbReference type="InterPro" id="IPR011990">
    <property type="entry name" value="TPR-like_helical_dom_sf"/>
</dbReference>
<feature type="compositionally biased region" description="Basic residues" evidence="1">
    <location>
        <begin position="140"/>
        <end position="151"/>
    </location>
</feature>
<protein>
    <submittedName>
        <fullName evidence="3">TPR_REGION domain-containing protein</fullName>
    </submittedName>
</protein>
<accession>A0A0N4ZXU7</accession>
<dbReference type="AlphaFoldDB" id="A0A0N4ZXU7"/>
<organism evidence="2 3">
    <name type="scientific">Parastrongyloides trichosuri</name>
    <name type="common">Possum-specific nematode worm</name>
    <dbReference type="NCBI Taxonomy" id="131310"/>
    <lineage>
        <taxon>Eukaryota</taxon>
        <taxon>Metazoa</taxon>
        <taxon>Ecdysozoa</taxon>
        <taxon>Nematoda</taxon>
        <taxon>Chromadorea</taxon>
        <taxon>Rhabditida</taxon>
        <taxon>Tylenchina</taxon>
        <taxon>Panagrolaimomorpha</taxon>
        <taxon>Strongyloidoidea</taxon>
        <taxon>Strongyloididae</taxon>
        <taxon>Parastrongyloides</taxon>
    </lineage>
</organism>
<dbReference type="Proteomes" id="UP000038045">
    <property type="component" value="Unplaced"/>
</dbReference>
<feature type="region of interest" description="Disordered" evidence="1">
    <location>
        <begin position="84"/>
        <end position="225"/>
    </location>
</feature>
<evidence type="ECO:0000313" key="3">
    <source>
        <dbReference type="WBParaSite" id="PTRK_0001360300.1"/>
    </source>
</evidence>
<proteinExistence type="predicted"/>
<feature type="compositionally biased region" description="Basic and acidic residues" evidence="1">
    <location>
        <begin position="123"/>
        <end position="134"/>
    </location>
</feature>
<reference evidence="3" key="1">
    <citation type="submission" date="2017-02" db="UniProtKB">
        <authorList>
            <consortium name="WormBaseParasite"/>
        </authorList>
    </citation>
    <scope>IDENTIFICATION</scope>
</reference>
<dbReference type="WBParaSite" id="PTRK_0001360300.1">
    <property type="protein sequence ID" value="PTRK_0001360300.1"/>
    <property type="gene ID" value="PTRK_0001360300"/>
</dbReference>
<name>A0A0N4ZXU7_PARTI</name>
<keyword evidence="2" id="KW-1185">Reference proteome</keyword>
<evidence type="ECO:0000256" key="1">
    <source>
        <dbReference type="SAM" id="MobiDB-lite"/>
    </source>
</evidence>
<dbReference type="Gene3D" id="1.25.40.10">
    <property type="entry name" value="Tetratricopeptide repeat domain"/>
    <property type="match status" value="1"/>
</dbReference>
<evidence type="ECO:0000313" key="2">
    <source>
        <dbReference type="Proteomes" id="UP000038045"/>
    </source>
</evidence>
<sequence length="225" mass="24611">MPPADFDPVSNLVARGNRARLLEQRRRYAEADAEWRDLTSHALAGALFRLPYGEFLERRGRRDEALAQYDAAVTARTADRRVMEGRERVLSKARPPALKGRSRRVGRGGRQPDPQGPARPGRGGRDRRSARGRDPGQASAHRRRSGRRFGGRRGGLATDGAPAGPRSDGRRTGTPRPFRRGGRPHVPARPPGLGLQNWRGAGGRTAPADPARRVAEPRPAVADGR</sequence>